<dbReference type="Proteomes" id="UP000237846">
    <property type="component" value="Unassembled WGS sequence"/>
</dbReference>
<organism evidence="2 3">
    <name type="scientific">Allonocardiopsis opalescens</name>
    <dbReference type="NCBI Taxonomy" id="1144618"/>
    <lineage>
        <taxon>Bacteria</taxon>
        <taxon>Bacillati</taxon>
        <taxon>Actinomycetota</taxon>
        <taxon>Actinomycetes</taxon>
        <taxon>Streptosporangiales</taxon>
        <taxon>Allonocardiopsis</taxon>
    </lineage>
</organism>
<keyword evidence="3" id="KW-1185">Reference proteome</keyword>
<evidence type="ECO:0000256" key="1">
    <source>
        <dbReference type="SAM" id="Coils"/>
    </source>
</evidence>
<protein>
    <submittedName>
        <fullName evidence="2">Uncharacterized protein</fullName>
    </submittedName>
</protein>
<dbReference type="OrthoDB" id="3436373at2"/>
<evidence type="ECO:0000313" key="3">
    <source>
        <dbReference type="Proteomes" id="UP000237846"/>
    </source>
</evidence>
<comment type="caution">
    <text evidence="2">The sequence shown here is derived from an EMBL/GenBank/DDBJ whole genome shotgun (WGS) entry which is preliminary data.</text>
</comment>
<gene>
    <name evidence="2" type="ORF">CLV72_104349</name>
</gene>
<accession>A0A2T0Q4U6</accession>
<evidence type="ECO:0000313" key="2">
    <source>
        <dbReference type="EMBL" id="PRX98769.1"/>
    </source>
</evidence>
<name>A0A2T0Q4U6_9ACTN</name>
<proteinExistence type="predicted"/>
<feature type="coiled-coil region" evidence="1">
    <location>
        <begin position="25"/>
        <end position="52"/>
    </location>
</feature>
<dbReference type="EMBL" id="PVZC01000004">
    <property type="protein sequence ID" value="PRX98769.1"/>
    <property type="molecule type" value="Genomic_DNA"/>
</dbReference>
<sequence>MFGGRRPSEQAQRGFEADRELAGRLPELLRAASEAEAALRAAQERGAEAEELRPLGLALDGALTDAVRAAYAAQRVAVGARGRDDRVYRRRRLARPEVKELTLRAERLLTMREAHRLHGIARVSPRVPV</sequence>
<keyword evidence="1" id="KW-0175">Coiled coil</keyword>
<reference evidence="2 3" key="1">
    <citation type="submission" date="2018-03" db="EMBL/GenBank/DDBJ databases">
        <title>Genomic Encyclopedia of Archaeal and Bacterial Type Strains, Phase II (KMG-II): from individual species to whole genera.</title>
        <authorList>
            <person name="Goeker M."/>
        </authorList>
    </citation>
    <scope>NUCLEOTIDE SEQUENCE [LARGE SCALE GENOMIC DNA]</scope>
    <source>
        <strain evidence="2 3">DSM 45601</strain>
    </source>
</reference>
<dbReference type="AlphaFoldDB" id="A0A2T0Q4U6"/>